<keyword evidence="13" id="KW-0472">Membrane</keyword>
<dbReference type="SUPFAM" id="SSF47384">
    <property type="entry name" value="Homodimeric domain of signal transducing histidine kinase"/>
    <property type="match status" value="1"/>
</dbReference>
<dbReference type="SMART" id="SM00091">
    <property type="entry name" value="PAS"/>
    <property type="match status" value="1"/>
</dbReference>
<dbReference type="Gene3D" id="3.30.450.20">
    <property type="entry name" value="PAS domain"/>
    <property type="match status" value="2"/>
</dbReference>
<dbReference type="FunFam" id="3.30.565.10:FF:000006">
    <property type="entry name" value="Sensor histidine kinase WalK"/>
    <property type="match status" value="1"/>
</dbReference>
<dbReference type="Gene3D" id="3.30.565.10">
    <property type="entry name" value="Histidine kinase-like ATPase, C-terminal domain"/>
    <property type="match status" value="1"/>
</dbReference>
<dbReference type="SMART" id="SM00387">
    <property type="entry name" value="HATPase_c"/>
    <property type="match status" value="1"/>
</dbReference>
<dbReference type="CDD" id="cd00075">
    <property type="entry name" value="HATPase"/>
    <property type="match status" value="1"/>
</dbReference>
<evidence type="ECO:0000313" key="16">
    <source>
        <dbReference type="EMBL" id="SDL93564.1"/>
    </source>
</evidence>
<dbReference type="PRINTS" id="PR00344">
    <property type="entry name" value="BCTRLSENSOR"/>
</dbReference>
<keyword evidence="7 13" id="KW-0812">Transmembrane</keyword>
<dbReference type="InterPro" id="IPR005467">
    <property type="entry name" value="His_kinase_dom"/>
</dbReference>
<dbReference type="RefSeq" id="WP_052446246.1">
    <property type="nucleotide sequence ID" value="NZ_FNGU01000003.1"/>
</dbReference>
<keyword evidence="9" id="KW-0418">Kinase</keyword>
<comment type="subcellular location">
    <subcellularLocation>
        <location evidence="2">Cell membrane</location>
        <topology evidence="2">Multi-pass membrane protein</topology>
    </subcellularLocation>
</comment>
<dbReference type="NCBIfam" id="TIGR00229">
    <property type="entry name" value="sensory_box"/>
    <property type="match status" value="1"/>
</dbReference>
<dbReference type="GO" id="GO:0005524">
    <property type="term" value="F:ATP binding"/>
    <property type="evidence" value="ECO:0007669"/>
    <property type="project" value="UniProtKB-KW"/>
</dbReference>
<evidence type="ECO:0000256" key="11">
    <source>
        <dbReference type="ARBA" id="ARBA00022989"/>
    </source>
</evidence>
<accession>A0A1G9P4D1</accession>
<feature type="domain" description="PAS" evidence="15">
    <location>
        <begin position="397"/>
        <end position="463"/>
    </location>
</feature>
<dbReference type="PROSITE" id="PS50112">
    <property type="entry name" value="PAS"/>
    <property type="match status" value="1"/>
</dbReference>
<evidence type="ECO:0000256" key="5">
    <source>
        <dbReference type="ARBA" id="ARBA00022553"/>
    </source>
</evidence>
<keyword evidence="8" id="KW-0547">Nucleotide-binding</keyword>
<evidence type="ECO:0000256" key="6">
    <source>
        <dbReference type="ARBA" id="ARBA00022679"/>
    </source>
</evidence>
<organism evidence="16 17">
    <name type="scientific">Geoalkalibacter ferrihydriticus</name>
    <dbReference type="NCBI Taxonomy" id="392333"/>
    <lineage>
        <taxon>Bacteria</taxon>
        <taxon>Pseudomonadati</taxon>
        <taxon>Thermodesulfobacteriota</taxon>
        <taxon>Desulfuromonadia</taxon>
        <taxon>Desulfuromonadales</taxon>
        <taxon>Geoalkalibacteraceae</taxon>
        <taxon>Geoalkalibacter</taxon>
    </lineage>
</organism>
<evidence type="ECO:0000256" key="8">
    <source>
        <dbReference type="ARBA" id="ARBA00022741"/>
    </source>
</evidence>
<dbReference type="Gene3D" id="1.10.287.130">
    <property type="match status" value="1"/>
</dbReference>
<keyword evidence="10" id="KW-0067">ATP-binding</keyword>
<evidence type="ECO:0000256" key="3">
    <source>
        <dbReference type="ARBA" id="ARBA00012438"/>
    </source>
</evidence>
<dbReference type="InterPro" id="IPR029151">
    <property type="entry name" value="Sensor-like_sf"/>
</dbReference>
<keyword evidence="6" id="KW-0808">Transferase</keyword>
<dbReference type="InterPro" id="IPR000014">
    <property type="entry name" value="PAS"/>
</dbReference>
<dbReference type="GO" id="GO:0005886">
    <property type="term" value="C:plasma membrane"/>
    <property type="evidence" value="ECO:0007669"/>
    <property type="project" value="UniProtKB-SubCell"/>
</dbReference>
<dbReference type="EMBL" id="FNGU01000003">
    <property type="protein sequence ID" value="SDL93564.1"/>
    <property type="molecule type" value="Genomic_DNA"/>
</dbReference>
<dbReference type="Pfam" id="PF17201">
    <property type="entry name" value="Cache_3-Cache_2"/>
    <property type="match status" value="1"/>
</dbReference>
<feature type="domain" description="Histidine kinase" evidence="14">
    <location>
        <begin position="523"/>
        <end position="739"/>
    </location>
</feature>
<dbReference type="AlphaFoldDB" id="A0A1G9P4D1"/>
<evidence type="ECO:0000256" key="12">
    <source>
        <dbReference type="ARBA" id="ARBA00023012"/>
    </source>
</evidence>
<dbReference type="InterPro" id="IPR036890">
    <property type="entry name" value="HATPase_C_sf"/>
</dbReference>
<dbReference type="SUPFAM" id="SSF55874">
    <property type="entry name" value="ATPase domain of HSP90 chaperone/DNA topoisomerase II/histidine kinase"/>
    <property type="match status" value="1"/>
</dbReference>
<dbReference type="InterPro" id="IPR036097">
    <property type="entry name" value="HisK_dim/P_sf"/>
</dbReference>
<dbReference type="SMART" id="SM00388">
    <property type="entry name" value="HisKA"/>
    <property type="match status" value="1"/>
</dbReference>
<dbReference type="InterPro" id="IPR003661">
    <property type="entry name" value="HisK_dim/P_dom"/>
</dbReference>
<keyword evidence="5" id="KW-0597">Phosphoprotein</keyword>
<dbReference type="InterPro" id="IPR050736">
    <property type="entry name" value="Sensor_HK_Regulatory"/>
</dbReference>
<evidence type="ECO:0000256" key="10">
    <source>
        <dbReference type="ARBA" id="ARBA00022840"/>
    </source>
</evidence>
<dbReference type="STRING" id="392333.SAMN05660860_01474"/>
<dbReference type="Pfam" id="PF02518">
    <property type="entry name" value="HATPase_c"/>
    <property type="match status" value="1"/>
</dbReference>
<proteinExistence type="predicted"/>
<protein>
    <recommendedName>
        <fullName evidence="3">histidine kinase</fullName>
        <ecNumber evidence="3">2.7.13.3</ecNumber>
    </recommendedName>
</protein>
<evidence type="ECO:0000313" key="17">
    <source>
        <dbReference type="Proteomes" id="UP000182146"/>
    </source>
</evidence>
<dbReference type="PANTHER" id="PTHR43711">
    <property type="entry name" value="TWO-COMPONENT HISTIDINE KINASE"/>
    <property type="match status" value="1"/>
</dbReference>
<dbReference type="Pfam" id="PF00989">
    <property type="entry name" value="PAS"/>
    <property type="match status" value="1"/>
</dbReference>
<keyword evidence="11 13" id="KW-1133">Transmembrane helix</keyword>
<dbReference type="Pfam" id="PF00512">
    <property type="entry name" value="HisKA"/>
    <property type="match status" value="1"/>
</dbReference>
<dbReference type="GO" id="GO:0006355">
    <property type="term" value="P:regulation of DNA-templated transcription"/>
    <property type="evidence" value="ECO:0007669"/>
    <property type="project" value="InterPro"/>
</dbReference>
<dbReference type="InterPro" id="IPR003594">
    <property type="entry name" value="HATPase_dom"/>
</dbReference>
<comment type="catalytic activity">
    <reaction evidence="1">
        <text>ATP + protein L-histidine = ADP + protein N-phospho-L-histidine.</text>
        <dbReference type="EC" id="2.7.13.3"/>
    </reaction>
</comment>
<dbReference type="SUPFAM" id="SSF103190">
    <property type="entry name" value="Sensory domain-like"/>
    <property type="match status" value="1"/>
</dbReference>
<dbReference type="CDD" id="cd00082">
    <property type="entry name" value="HisKA"/>
    <property type="match status" value="1"/>
</dbReference>
<evidence type="ECO:0000256" key="1">
    <source>
        <dbReference type="ARBA" id="ARBA00000085"/>
    </source>
</evidence>
<evidence type="ECO:0000259" key="14">
    <source>
        <dbReference type="PROSITE" id="PS50109"/>
    </source>
</evidence>
<name>A0A1G9P4D1_9BACT</name>
<dbReference type="InterPro" id="IPR035965">
    <property type="entry name" value="PAS-like_dom_sf"/>
</dbReference>
<sequence>MRIGVRVTGLAILPILLTALVAAGVALYQKQEVQRFFAREIERHAHSEAQKIAQDVYLMCRAAQEATQITINSNLRVAEFVLDQAGAISFAPPMTVWDAIDQYTHRQTQIALPRMLVGGRWLGRNDSFDLPSPIVDEVRDLVGGTVTLFQRMNQRGDMLRVATNVADAAGRRALGTYIPAQTAEGLADPVVAALLRGETFQGRAFVVNAWYVTAYQPIWNDAETEVVGALYVGVKQESLESLRRGIMDIVVGKTGYVYVLGGTGEQRGTYIISQDGLRDGESLWDEVDAAGHHFIREIVERALRLQKSAKNARIPVDFARYPWLNPGEEKARYKVVAIAYYEPWDWVIGAGYYETDLKDSQFRLQAAMTGMGYWIGLTALLMMLLAVPAGYFVAGGIRNRIDSILTSVAEILIVTDSHGRIVLLSKPAEELLGASLRQVIHQPFEQVISHPQLREHLVGALEKGRGGTRFDVELHDGTASRIMEGRTSLIQTRVGTAVGMIFILHDVTGERAMNRMKSEFICTAAHELSTPLSSIIGYSDLLLNEKGLPAETRQEALAYINKKAWALSRIVNDLLDLTRIELGREIPIEKEKKDIRELLREIEVFGRNLTQKHDFVLELPDDPLELTIDSGKMEQALENIVSNSIKYSPGGGTIRISGHGEADGVLIEVADQGIGMTAEQRRRIFERFYRADTSTTAVDGTGLGMSIVKHVIEGHGGRVWVESQRGKGTQVFVKLPWEEEERGTELS</sequence>
<evidence type="ECO:0000256" key="2">
    <source>
        <dbReference type="ARBA" id="ARBA00004651"/>
    </source>
</evidence>
<dbReference type="OrthoDB" id="9813151at2"/>
<gene>
    <name evidence="16" type="ORF">SAMN05660860_01474</name>
</gene>
<feature type="transmembrane region" description="Helical" evidence="13">
    <location>
        <begin position="371"/>
        <end position="394"/>
    </location>
</feature>
<dbReference type="EC" id="2.7.13.3" evidence="3"/>
<dbReference type="CDD" id="cd00130">
    <property type="entry name" value="PAS"/>
    <property type="match status" value="1"/>
</dbReference>
<evidence type="ECO:0000256" key="7">
    <source>
        <dbReference type="ARBA" id="ARBA00022692"/>
    </source>
</evidence>
<dbReference type="SUPFAM" id="SSF55785">
    <property type="entry name" value="PYP-like sensor domain (PAS domain)"/>
    <property type="match status" value="1"/>
</dbReference>
<dbReference type="InterPro" id="IPR033462">
    <property type="entry name" value="Cache_3-Cache_2"/>
</dbReference>
<reference evidence="16 17" key="1">
    <citation type="submission" date="2016-10" db="EMBL/GenBank/DDBJ databases">
        <authorList>
            <person name="de Groot N.N."/>
        </authorList>
    </citation>
    <scope>NUCLEOTIDE SEQUENCE [LARGE SCALE GENOMIC DNA]</scope>
    <source>
        <strain evidence="16 17">DSM 17813</strain>
    </source>
</reference>
<evidence type="ECO:0000259" key="15">
    <source>
        <dbReference type="PROSITE" id="PS50112"/>
    </source>
</evidence>
<evidence type="ECO:0000256" key="13">
    <source>
        <dbReference type="SAM" id="Phobius"/>
    </source>
</evidence>
<evidence type="ECO:0000256" key="4">
    <source>
        <dbReference type="ARBA" id="ARBA00022475"/>
    </source>
</evidence>
<evidence type="ECO:0000256" key="9">
    <source>
        <dbReference type="ARBA" id="ARBA00022777"/>
    </source>
</evidence>
<dbReference type="InterPro" id="IPR013767">
    <property type="entry name" value="PAS_fold"/>
</dbReference>
<keyword evidence="12" id="KW-0902">Two-component regulatory system</keyword>
<dbReference type="InterPro" id="IPR004358">
    <property type="entry name" value="Sig_transdc_His_kin-like_C"/>
</dbReference>
<dbReference type="Proteomes" id="UP000182146">
    <property type="component" value="Unassembled WGS sequence"/>
</dbReference>
<dbReference type="PANTHER" id="PTHR43711:SF1">
    <property type="entry name" value="HISTIDINE KINASE 1"/>
    <property type="match status" value="1"/>
</dbReference>
<keyword evidence="4" id="KW-1003">Cell membrane</keyword>
<dbReference type="GO" id="GO:0000155">
    <property type="term" value="F:phosphorelay sensor kinase activity"/>
    <property type="evidence" value="ECO:0007669"/>
    <property type="project" value="InterPro"/>
</dbReference>
<dbReference type="PROSITE" id="PS50109">
    <property type="entry name" value="HIS_KIN"/>
    <property type="match status" value="1"/>
</dbReference>